<reference evidence="2 3" key="1">
    <citation type="submission" date="2014-06" db="EMBL/GenBank/DDBJ databases">
        <title>Functional and comparative genomic analyses of the Drosophila gut microbiota identify candidate symbiosis factors.</title>
        <authorList>
            <person name="Newell P.D."/>
            <person name="Chaston J.M."/>
            <person name="Douglas A.E."/>
        </authorList>
    </citation>
    <scope>NUCLEOTIDE SEQUENCE [LARGE SCALE GENOMIC DNA]</scope>
    <source>
        <strain evidence="2 3">DmCS_006</strain>
    </source>
</reference>
<dbReference type="Pfam" id="PF05284">
    <property type="entry name" value="DUF736"/>
    <property type="match status" value="1"/>
</dbReference>
<organism evidence="2 3">
    <name type="scientific">Acetobacter tropicalis</name>
    <dbReference type="NCBI Taxonomy" id="104102"/>
    <lineage>
        <taxon>Bacteria</taxon>
        <taxon>Pseudomonadati</taxon>
        <taxon>Pseudomonadota</taxon>
        <taxon>Alphaproteobacteria</taxon>
        <taxon>Acetobacterales</taxon>
        <taxon>Acetobacteraceae</taxon>
        <taxon>Acetobacter</taxon>
    </lineage>
</organism>
<protein>
    <submittedName>
        <fullName evidence="1">DUF736 domain-containing protein</fullName>
    </submittedName>
</protein>
<gene>
    <name evidence="2" type="ORF">AtDm6_1008</name>
    <name evidence="1" type="ORF">CIW82_14115</name>
</gene>
<evidence type="ECO:0000313" key="1">
    <source>
        <dbReference type="EMBL" id="ATJ91658.1"/>
    </source>
</evidence>
<dbReference type="Proteomes" id="UP000220394">
    <property type="component" value="Chromosome"/>
</dbReference>
<name>A0A094YVW3_9PROT</name>
<dbReference type="EMBL" id="JOKM01000029">
    <property type="protein sequence ID" value="KGB24759.1"/>
    <property type="molecule type" value="Genomic_DNA"/>
</dbReference>
<dbReference type="Proteomes" id="UP000029448">
    <property type="component" value="Unassembled WGS sequence"/>
</dbReference>
<dbReference type="STRING" id="104102.AtDm6_1008"/>
<dbReference type="AlphaFoldDB" id="A0A094YVW3"/>
<dbReference type="PATRIC" id="fig|104102.7.peg.1002"/>
<evidence type="ECO:0000313" key="2">
    <source>
        <dbReference type="EMBL" id="KGB24759.1"/>
    </source>
</evidence>
<evidence type="ECO:0000313" key="3">
    <source>
        <dbReference type="Proteomes" id="UP000029448"/>
    </source>
</evidence>
<dbReference type="GeneID" id="89478724"/>
<accession>A0A094YVW3</accession>
<proteinExistence type="predicted"/>
<sequence>MTHIGVFTRTASGFAGRLRTLALDAELTVVRAENANAEHAPDYRIHLGDNAEAPEIGAGWTRTGERAGEYVSVLLDDPSFVQPIRATLFQAGRGGRVWNLVWTRAARRQGGRE</sequence>
<evidence type="ECO:0000313" key="4">
    <source>
        <dbReference type="Proteomes" id="UP000220394"/>
    </source>
</evidence>
<dbReference type="RefSeq" id="WP_035378660.1">
    <property type="nucleotide sequence ID" value="NZ_CP022699.1"/>
</dbReference>
<dbReference type="InterPro" id="IPR007948">
    <property type="entry name" value="DUF736"/>
</dbReference>
<keyword evidence="3" id="KW-1185">Reference proteome</keyword>
<reference evidence="1 4" key="2">
    <citation type="submission" date="2017-08" db="EMBL/GenBank/DDBJ databases">
        <title>Complete Genome Sequence of Acetobacter tropicalis Oregon-R-modENCODE STRAIN BDGP1, an acetic acid bacterium isolated from Drosophila melanogaster gut.</title>
        <authorList>
            <person name="Wan K.H."/>
            <person name="Yu C."/>
            <person name="Park S."/>
            <person name="Hammonds A.S."/>
            <person name="Booth B.W."/>
            <person name="Celniker S.E."/>
        </authorList>
    </citation>
    <scope>NUCLEOTIDE SEQUENCE [LARGE SCALE GENOMIC DNA]</scope>
    <source>
        <strain evidence="1 4">BDGP1</strain>
    </source>
</reference>
<dbReference type="KEGG" id="ato:CIW82_14115"/>
<dbReference type="EMBL" id="CP022699">
    <property type="protein sequence ID" value="ATJ91658.1"/>
    <property type="molecule type" value="Genomic_DNA"/>
</dbReference>